<gene>
    <name evidence="3" type="ORF">LOTGIDRAFT_158798</name>
</gene>
<feature type="compositionally biased region" description="Basic and acidic residues" evidence="1">
    <location>
        <begin position="57"/>
        <end position="76"/>
    </location>
</feature>
<dbReference type="EMBL" id="KB201205">
    <property type="protein sequence ID" value="ESO98848.1"/>
    <property type="molecule type" value="Genomic_DNA"/>
</dbReference>
<feature type="transmembrane region" description="Helical" evidence="2">
    <location>
        <begin position="162"/>
        <end position="180"/>
    </location>
</feature>
<keyword evidence="2" id="KW-0812">Transmembrane</keyword>
<evidence type="ECO:0000313" key="3">
    <source>
        <dbReference type="EMBL" id="ESO98848.1"/>
    </source>
</evidence>
<keyword evidence="4" id="KW-1185">Reference proteome</keyword>
<evidence type="ECO:0000313" key="4">
    <source>
        <dbReference type="Proteomes" id="UP000030746"/>
    </source>
</evidence>
<dbReference type="GeneID" id="20237876"/>
<evidence type="ECO:0000256" key="1">
    <source>
        <dbReference type="SAM" id="MobiDB-lite"/>
    </source>
</evidence>
<dbReference type="Proteomes" id="UP000030746">
    <property type="component" value="Unassembled WGS sequence"/>
</dbReference>
<evidence type="ECO:0000256" key="2">
    <source>
        <dbReference type="SAM" id="Phobius"/>
    </source>
</evidence>
<proteinExistence type="predicted"/>
<sequence length="183" mass="21870">MATGLGKEFPFNLQNGNVHHKKQRGRQQQRRRHLNRVMDVEEILALLEELKQEQEQEKFEQSQRIRREREQEEKRQLSKASGITESIDILCETCERLAGYSDLDPEAQRKQRYAQQKRRQKLQKRILDLELLVQFLKELKLKQSNSDSDEEGGEETEARSNLFLFLFFGIFVCFVFCDLYKSW</sequence>
<organism evidence="3 4">
    <name type="scientific">Lottia gigantea</name>
    <name type="common">Giant owl limpet</name>
    <dbReference type="NCBI Taxonomy" id="225164"/>
    <lineage>
        <taxon>Eukaryota</taxon>
        <taxon>Metazoa</taxon>
        <taxon>Spiralia</taxon>
        <taxon>Lophotrochozoa</taxon>
        <taxon>Mollusca</taxon>
        <taxon>Gastropoda</taxon>
        <taxon>Patellogastropoda</taxon>
        <taxon>Lottioidea</taxon>
        <taxon>Lottiidae</taxon>
        <taxon>Lottia</taxon>
    </lineage>
</organism>
<dbReference type="KEGG" id="lgi:LOTGIDRAFT_158798"/>
<keyword evidence="2" id="KW-0472">Membrane</keyword>
<feature type="region of interest" description="Disordered" evidence="1">
    <location>
        <begin position="1"/>
        <end position="32"/>
    </location>
</feature>
<reference evidence="3 4" key="1">
    <citation type="journal article" date="2013" name="Nature">
        <title>Insights into bilaterian evolution from three spiralian genomes.</title>
        <authorList>
            <person name="Simakov O."/>
            <person name="Marletaz F."/>
            <person name="Cho S.J."/>
            <person name="Edsinger-Gonzales E."/>
            <person name="Havlak P."/>
            <person name="Hellsten U."/>
            <person name="Kuo D.H."/>
            <person name="Larsson T."/>
            <person name="Lv J."/>
            <person name="Arendt D."/>
            <person name="Savage R."/>
            <person name="Osoegawa K."/>
            <person name="de Jong P."/>
            <person name="Grimwood J."/>
            <person name="Chapman J.A."/>
            <person name="Shapiro H."/>
            <person name="Aerts A."/>
            <person name="Otillar R.P."/>
            <person name="Terry A.Y."/>
            <person name="Boore J.L."/>
            <person name="Grigoriev I.V."/>
            <person name="Lindberg D.R."/>
            <person name="Seaver E.C."/>
            <person name="Weisblat D.A."/>
            <person name="Putnam N.H."/>
            <person name="Rokhsar D.S."/>
        </authorList>
    </citation>
    <scope>NUCLEOTIDE SEQUENCE [LARGE SCALE GENOMIC DNA]</scope>
</reference>
<dbReference type="HOGENOM" id="CLU_1476764_0_0_1"/>
<name>V4A4P5_LOTGI</name>
<dbReference type="CTD" id="20237876"/>
<protein>
    <submittedName>
        <fullName evidence="3">Uncharacterized protein</fullName>
    </submittedName>
</protein>
<dbReference type="RefSeq" id="XP_009050479.1">
    <property type="nucleotide sequence ID" value="XM_009052231.1"/>
</dbReference>
<accession>V4A4P5</accession>
<feature type="region of interest" description="Disordered" evidence="1">
    <location>
        <begin position="57"/>
        <end position="77"/>
    </location>
</feature>
<keyword evidence="2" id="KW-1133">Transmembrane helix</keyword>
<dbReference type="AlphaFoldDB" id="V4A4P5"/>
<feature type="compositionally biased region" description="Basic residues" evidence="1">
    <location>
        <begin position="18"/>
        <end position="32"/>
    </location>
</feature>